<protein>
    <recommendedName>
        <fullName evidence="1">Bacterial bifunctional deaminase-reductase C-terminal domain-containing protein</fullName>
    </recommendedName>
</protein>
<organism evidence="2 3">
    <name type="scientific">Planotetraspora thailandica</name>
    <dbReference type="NCBI Taxonomy" id="487172"/>
    <lineage>
        <taxon>Bacteria</taxon>
        <taxon>Bacillati</taxon>
        <taxon>Actinomycetota</taxon>
        <taxon>Actinomycetes</taxon>
        <taxon>Streptosporangiales</taxon>
        <taxon>Streptosporangiaceae</taxon>
        <taxon>Planotetraspora</taxon>
    </lineage>
</organism>
<dbReference type="SUPFAM" id="SSF53597">
    <property type="entry name" value="Dihydrofolate reductase-like"/>
    <property type="match status" value="1"/>
</dbReference>
<dbReference type="InterPro" id="IPR002734">
    <property type="entry name" value="RibDG_C"/>
</dbReference>
<feature type="domain" description="Bacterial bifunctional deaminase-reductase C-terminal" evidence="1">
    <location>
        <begin position="70"/>
        <end position="145"/>
    </location>
</feature>
<dbReference type="GO" id="GO:0008703">
    <property type="term" value="F:5-amino-6-(5-phosphoribosylamino)uracil reductase activity"/>
    <property type="evidence" value="ECO:0007669"/>
    <property type="project" value="InterPro"/>
</dbReference>
<dbReference type="GO" id="GO:0009231">
    <property type="term" value="P:riboflavin biosynthetic process"/>
    <property type="evidence" value="ECO:0007669"/>
    <property type="project" value="InterPro"/>
</dbReference>
<evidence type="ECO:0000313" key="3">
    <source>
        <dbReference type="Proteomes" id="UP000605992"/>
    </source>
</evidence>
<accession>A0A8J3UYB8</accession>
<sequence length="161" mass="17770">MQVSERDMRHVLDRDYATPGRAHHIAFETALAVAFLMATVDAVLPSRDRPVFVGLSWHHARMLPDNGEKTLDADEQLAALRAQTDGTIGVGGAALATQPLRAKLLDELLLCTHPAILGFGRPLCDEYDVPIELALLEQRSFEQGVTMHRYAIRNELEAGQC</sequence>
<dbReference type="Proteomes" id="UP000605992">
    <property type="component" value="Unassembled WGS sequence"/>
</dbReference>
<keyword evidence="3" id="KW-1185">Reference proteome</keyword>
<dbReference type="AlphaFoldDB" id="A0A8J3UYB8"/>
<dbReference type="Gene3D" id="3.40.430.10">
    <property type="entry name" value="Dihydrofolate Reductase, subunit A"/>
    <property type="match status" value="1"/>
</dbReference>
<name>A0A8J3UYB8_9ACTN</name>
<comment type="caution">
    <text evidence="2">The sequence shown here is derived from an EMBL/GenBank/DDBJ whole genome shotgun (WGS) entry which is preliminary data.</text>
</comment>
<reference evidence="2" key="1">
    <citation type="submission" date="2021-01" db="EMBL/GenBank/DDBJ databases">
        <title>Whole genome shotgun sequence of Planotetraspora thailandica NBRC 104271.</title>
        <authorList>
            <person name="Komaki H."/>
            <person name="Tamura T."/>
        </authorList>
    </citation>
    <scope>NUCLEOTIDE SEQUENCE</scope>
    <source>
        <strain evidence="2">NBRC 104271</strain>
    </source>
</reference>
<dbReference type="InterPro" id="IPR024072">
    <property type="entry name" value="DHFR-like_dom_sf"/>
</dbReference>
<gene>
    <name evidence="2" type="ORF">Pth03_04810</name>
</gene>
<dbReference type="Pfam" id="PF01872">
    <property type="entry name" value="RibD_C"/>
    <property type="match status" value="1"/>
</dbReference>
<proteinExistence type="predicted"/>
<evidence type="ECO:0000313" key="2">
    <source>
        <dbReference type="EMBL" id="GII52092.1"/>
    </source>
</evidence>
<dbReference type="EMBL" id="BOOR01000004">
    <property type="protein sequence ID" value="GII52092.1"/>
    <property type="molecule type" value="Genomic_DNA"/>
</dbReference>
<evidence type="ECO:0000259" key="1">
    <source>
        <dbReference type="Pfam" id="PF01872"/>
    </source>
</evidence>